<dbReference type="InterPro" id="IPR050832">
    <property type="entry name" value="Bact_Acetyltransf"/>
</dbReference>
<evidence type="ECO:0000313" key="4">
    <source>
        <dbReference type="EMBL" id="MFC3927648.1"/>
    </source>
</evidence>
<sequence length="140" mass="16007">MIKAVDGQSISIWSNIASQLWSRTSKELEQAFVNDRFPYEFLYFKNGECLGFISLSIRQDYVEGAKVSPVAFLEGIYVQPSVRRQSIASELIIFAREWARAHGLSQLASNAELDNELSQLFHQRLGFREVSRTVNFITNL</sequence>
<accession>A0ABV8CUE6</accession>
<dbReference type="CDD" id="cd04301">
    <property type="entry name" value="NAT_SF"/>
    <property type="match status" value="1"/>
</dbReference>
<dbReference type="EMBL" id="JBHRZV010000025">
    <property type="protein sequence ID" value="MFC3927648.1"/>
    <property type="molecule type" value="Genomic_DNA"/>
</dbReference>
<evidence type="ECO:0000259" key="3">
    <source>
        <dbReference type="PROSITE" id="PS51186"/>
    </source>
</evidence>
<evidence type="ECO:0000256" key="2">
    <source>
        <dbReference type="ARBA" id="ARBA00023315"/>
    </source>
</evidence>
<keyword evidence="2" id="KW-0012">Acyltransferase</keyword>
<dbReference type="PANTHER" id="PTHR43877:SF1">
    <property type="entry name" value="ACETYLTRANSFERASE"/>
    <property type="match status" value="1"/>
</dbReference>
<evidence type="ECO:0000313" key="5">
    <source>
        <dbReference type="Proteomes" id="UP001595807"/>
    </source>
</evidence>
<organism evidence="4 5">
    <name type="scientific">Streptococcus caprae</name>
    <dbReference type="NCBI Taxonomy" id="1640501"/>
    <lineage>
        <taxon>Bacteria</taxon>
        <taxon>Bacillati</taxon>
        <taxon>Bacillota</taxon>
        <taxon>Bacilli</taxon>
        <taxon>Lactobacillales</taxon>
        <taxon>Streptococcaceae</taxon>
        <taxon>Streptococcus</taxon>
    </lineage>
</organism>
<dbReference type="InterPro" id="IPR016181">
    <property type="entry name" value="Acyl_CoA_acyltransferase"/>
</dbReference>
<feature type="domain" description="N-acetyltransferase" evidence="3">
    <location>
        <begin position="1"/>
        <end position="140"/>
    </location>
</feature>
<proteinExistence type="predicted"/>
<dbReference type="SUPFAM" id="SSF55729">
    <property type="entry name" value="Acyl-CoA N-acyltransferases (Nat)"/>
    <property type="match status" value="1"/>
</dbReference>
<dbReference type="Proteomes" id="UP001595807">
    <property type="component" value="Unassembled WGS sequence"/>
</dbReference>
<protein>
    <submittedName>
        <fullName evidence="4">GNAT family N-acetyltransferase</fullName>
    </submittedName>
</protein>
<evidence type="ECO:0000256" key="1">
    <source>
        <dbReference type="ARBA" id="ARBA00022679"/>
    </source>
</evidence>
<comment type="caution">
    <text evidence="4">The sequence shown here is derived from an EMBL/GenBank/DDBJ whole genome shotgun (WGS) entry which is preliminary data.</text>
</comment>
<dbReference type="PROSITE" id="PS51186">
    <property type="entry name" value="GNAT"/>
    <property type="match status" value="1"/>
</dbReference>
<dbReference type="RefSeq" id="WP_380425474.1">
    <property type="nucleotide sequence ID" value="NZ_JBHRZV010000025.1"/>
</dbReference>
<name>A0ABV8CUE6_9STRE</name>
<keyword evidence="5" id="KW-1185">Reference proteome</keyword>
<dbReference type="Gene3D" id="3.40.630.30">
    <property type="match status" value="1"/>
</dbReference>
<dbReference type="InterPro" id="IPR000182">
    <property type="entry name" value="GNAT_dom"/>
</dbReference>
<dbReference type="Pfam" id="PF00583">
    <property type="entry name" value="Acetyltransf_1"/>
    <property type="match status" value="1"/>
</dbReference>
<dbReference type="PANTHER" id="PTHR43877">
    <property type="entry name" value="AMINOALKYLPHOSPHONATE N-ACETYLTRANSFERASE-RELATED-RELATED"/>
    <property type="match status" value="1"/>
</dbReference>
<reference evidence="5" key="1">
    <citation type="journal article" date="2019" name="Int. J. Syst. Evol. Microbiol.">
        <title>The Global Catalogue of Microorganisms (GCM) 10K type strain sequencing project: providing services to taxonomists for standard genome sequencing and annotation.</title>
        <authorList>
            <consortium name="The Broad Institute Genomics Platform"/>
            <consortium name="The Broad Institute Genome Sequencing Center for Infectious Disease"/>
            <person name="Wu L."/>
            <person name="Ma J."/>
        </authorList>
    </citation>
    <scope>NUCLEOTIDE SEQUENCE [LARGE SCALE GENOMIC DNA]</scope>
    <source>
        <strain evidence="5">CCUG 67170</strain>
    </source>
</reference>
<keyword evidence="1" id="KW-0808">Transferase</keyword>
<gene>
    <name evidence="4" type="ORF">ACFORF_03285</name>
</gene>